<dbReference type="RefSeq" id="WP_075413760.1">
    <property type="nucleotide sequence ID" value="NZ_CAURWH010000040.1"/>
</dbReference>
<dbReference type="GO" id="GO:0008797">
    <property type="term" value="F:aspartate ammonia-lyase activity"/>
    <property type="evidence" value="ECO:0007669"/>
    <property type="project" value="UniProtKB-UniRule"/>
</dbReference>
<dbReference type="AlphaFoldDB" id="A0A1Q8XHX5"/>
<evidence type="ECO:0000256" key="1">
    <source>
        <dbReference type="ARBA" id="ARBA00005596"/>
    </source>
</evidence>
<dbReference type="CDD" id="cd01357">
    <property type="entry name" value="Aspartase"/>
    <property type="match status" value="1"/>
</dbReference>
<feature type="region of interest" description="Disordered" evidence="7">
    <location>
        <begin position="473"/>
        <end position="492"/>
    </location>
</feature>
<dbReference type="InterPro" id="IPR020557">
    <property type="entry name" value="Fumarate_lyase_CS"/>
</dbReference>
<dbReference type="PANTHER" id="PTHR42696:SF2">
    <property type="entry name" value="ASPARTATE AMMONIA-LYASE"/>
    <property type="match status" value="1"/>
</dbReference>
<feature type="domain" description="Fumarase C C-terminal" evidence="9">
    <location>
        <begin position="411"/>
        <end position="463"/>
    </location>
</feature>
<dbReference type="PRINTS" id="PR00149">
    <property type="entry name" value="FUMRATELYASE"/>
</dbReference>
<dbReference type="SUPFAM" id="SSF48557">
    <property type="entry name" value="L-aspartase-like"/>
    <property type="match status" value="1"/>
</dbReference>
<dbReference type="InterPro" id="IPR000362">
    <property type="entry name" value="Fumarate_lyase_fam"/>
</dbReference>
<dbReference type="Proteomes" id="UP000186769">
    <property type="component" value="Unassembled WGS sequence"/>
</dbReference>
<evidence type="ECO:0000259" key="9">
    <source>
        <dbReference type="Pfam" id="PF10415"/>
    </source>
</evidence>
<dbReference type="InterPro" id="IPR024083">
    <property type="entry name" value="Fumarase/histidase_N"/>
</dbReference>
<dbReference type="EMBL" id="MSKW01000001">
    <property type="protein sequence ID" value="OLO79935.1"/>
    <property type="molecule type" value="Genomic_DNA"/>
</dbReference>
<dbReference type="GO" id="GO:0006099">
    <property type="term" value="P:tricarboxylic acid cycle"/>
    <property type="evidence" value="ECO:0007669"/>
    <property type="project" value="InterPro"/>
</dbReference>
<reference evidence="10 11" key="1">
    <citation type="submission" date="2016-12" db="EMBL/GenBank/DDBJ databases">
        <title>Genomic comparison of strains in the 'Actinomyces naeslundii' group.</title>
        <authorList>
            <person name="Mughal S.R."/>
            <person name="Do T."/>
            <person name="Gilbert S.C."/>
            <person name="Witherden E.A."/>
            <person name="Didelot X."/>
            <person name="Beighton D."/>
        </authorList>
    </citation>
    <scope>NUCLEOTIDE SEQUENCE [LARGE SCALE GENOMIC DNA]</scope>
    <source>
        <strain evidence="10 11">G53E</strain>
    </source>
</reference>
<accession>A0A1Q8XHX5</accession>
<keyword evidence="4 6" id="KW-0456">Lyase</keyword>
<dbReference type="Gene3D" id="1.20.200.10">
    <property type="entry name" value="Fumarase/aspartase (Central domain)"/>
    <property type="match status" value="1"/>
</dbReference>
<sequence>MTKATRTEEDLLGAREVPLEAYWGIHTLRAMENFQISGSAVGDEEAFVRGMVQVKKASALANSDLGALDPEVAGAIVWACDQVLVAERCLDQFPVDQFQGGAGTSVNMNTNEVIANLALEYLGYAKGRYDIINPNDHVNKSQSTNDAYPTGFRLGLFALVGSLIEELERLIAAMRAKGAELVHVLKMGRTQLQDAVPMSLGQEFEAFAVLLEEEVSRLHNNAALLLEVNLGATAIGTGLNTPPDYQSTVVGRLREITGLDIRGAHDLLEATSDTGAYVSMHAAIKRLAVKLSKICNDLRLLSSGPRAGLGEIRLPERQAGSSIMPAKVNPVIPEVVNQVCFKVMGNDVALTFAAEAGQLQLNVMEPVIAQAIFESINLLTRGMSTLRELCVVGIEANEEVCRRNVLDSIGIVTYLNPVIGHHNGDLVGRECARSGRSVREVVLEMGLLEESVLDEILSPENLLRPHFRDLNVYSGSDPSTPPVVSAAPDSEE</sequence>
<organism evidence="10 11">
    <name type="scientific">Actinomyces oris</name>
    <dbReference type="NCBI Taxonomy" id="544580"/>
    <lineage>
        <taxon>Bacteria</taxon>
        <taxon>Bacillati</taxon>
        <taxon>Actinomycetota</taxon>
        <taxon>Actinomycetes</taxon>
        <taxon>Actinomycetales</taxon>
        <taxon>Actinomycetaceae</taxon>
        <taxon>Actinomyces</taxon>
    </lineage>
</organism>
<comment type="catalytic activity">
    <reaction evidence="6">
        <text>L-aspartate = fumarate + NH4(+)</text>
        <dbReference type="Rhea" id="RHEA:16601"/>
        <dbReference type="ChEBI" id="CHEBI:28938"/>
        <dbReference type="ChEBI" id="CHEBI:29806"/>
        <dbReference type="ChEBI" id="CHEBI:29991"/>
        <dbReference type="EC" id="4.3.1.1"/>
    </reaction>
</comment>
<comment type="caution">
    <text evidence="10">The sequence shown here is derived from an EMBL/GenBank/DDBJ whole genome shotgun (WGS) entry which is preliminary data.</text>
</comment>
<evidence type="ECO:0000256" key="7">
    <source>
        <dbReference type="SAM" id="MobiDB-lite"/>
    </source>
</evidence>
<dbReference type="InterPro" id="IPR004708">
    <property type="entry name" value="ApsA"/>
</dbReference>
<dbReference type="Pfam" id="PF10415">
    <property type="entry name" value="FumaraseC_C"/>
    <property type="match status" value="1"/>
</dbReference>
<feature type="domain" description="Fumarate lyase N-terminal" evidence="8">
    <location>
        <begin position="14"/>
        <end position="345"/>
    </location>
</feature>
<dbReference type="EC" id="4.3.1.1" evidence="2 5"/>
<dbReference type="Pfam" id="PF00206">
    <property type="entry name" value="Lyase_1"/>
    <property type="match status" value="1"/>
</dbReference>
<evidence type="ECO:0000256" key="6">
    <source>
        <dbReference type="RuleBase" id="RU362017"/>
    </source>
</evidence>
<dbReference type="InterPro" id="IPR022761">
    <property type="entry name" value="Fumarate_lyase_N"/>
</dbReference>
<evidence type="ECO:0000256" key="5">
    <source>
        <dbReference type="NCBIfam" id="TIGR00839"/>
    </source>
</evidence>
<protein>
    <recommendedName>
        <fullName evidence="3 5">Aspartate ammonia-lyase</fullName>
        <shortName evidence="6">Aspartase</shortName>
        <ecNumber evidence="2 5">4.3.1.1</ecNumber>
    </recommendedName>
</protein>
<name>A0A1Q8XHX5_9ACTO</name>
<evidence type="ECO:0000256" key="3">
    <source>
        <dbReference type="ARBA" id="ARBA00016146"/>
    </source>
</evidence>
<dbReference type="InterPro" id="IPR008948">
    <property type="entry name" value="L-Aspartase-like"/>
</dbReference>
<dbReference type="NCBIfam" id="TIGR00839">
    <property type="entry name" value="aspA"/>
    <property type="match status" value="1"/>
</dbReference>
<evidence type="ECO:0000313" key="10">
    <source>
        <dbReference type="EMBL" id="OLO79935.1"/>
    </source>
</evidence>
<dbReference type="PROSITE" id="PS00163">
    <property type="entry name" value="FUMARATE_LYASES"/>
    <property type="match status" value="1"/>
</dbReference>
<comment type="similarity">
    <text evidence="1 6">Belongs to the class-II fumarase/aspartase family. Aspartase subfamily.</text>
</comment>
<evidence type="ECO:0000256" key="4">
    <source>
        <dbReference type="ARBA" id="ARBA00023239"/>
    </source>
</evidence>
<evidence type="ECO:0000256" key="2">
    <source>
        <dbReference type="ARBA" id="ARBA00012992"/>
    </source>
</evidence>
<dbReference type="Gene3D" id="1.10.275.10">
    <property type="entry name" value="Fumarase/aspartase (N-terminal domain)"/>
    <property type="match status" value="1"/>
</dbReference>
<dbReference type="FunFam" id="1.20.200.10:FF:000001">
    <property type="entry name" value="Fumarate hydratase, mitochondrial"/>
    <property type="match status" value="1"/>
</dbReference>
<gene>
    <name evidence="10" type="ORF">BKH15_00185</name>
</gene>
<dbReference type="InterPro" id="IPR018951">
    <property type="entry name" value="Fumarase_C_C"/>
</dbReference>
<evidence type="ECO:0000259" key="8">
    <source>
        <dbReference type="Pfam" id="PF00206"/>
    </source>
</evidence>
<dbReference type="GO" id="GO:0005829">
    <property type="term" value="C:cytosol"/>
    <property type="evidence" value="ECO:0007669"/>
    <property type="project" value="TreeGrafter"/>
</dbReference>
<dbReference type="GO" id="GO:0006531">
    <property type="term" value="P:aspartate metabolic process"/>
    <property type="evidence" value="ECO:0007669"/>
    <property type="project" value="InterPro"/>
</dbReference>
<dbReference type="Gene3D" id="1.10.40.30">
    <property type="entry name" value="Fumarase/aspartase (C-terminal domain)"/>
    <property type="match status" value="1"/>
</dbReference>
<dbReference type="InterPro" id="IPR051546">
    <property type="entry name" value="Aspartate_Ammonia-Lyase"/>
</dbReference>
<dbReference type="NCBIfam" id="NF008909">
    <property type="entry name" value="PRK12273.1"/>
    <property type="match status" value="1"/>
</dbReference>
<dbReference type="FunFam" id="1.10.275.10:FF:000001">
    <property type="entry name" value="Fumarate hydratase, mitochondrial"/>
    <property type="match status" value="1"/>
</dbReference>
<proteinExistence type="inferred from homology"/>
<dbReference type="PANTHER" id="PTHR42696">
    <property type="entry name" value="ASPARTATE AMMONIA-LYASE"/>
    <property type="match status" value="1"/>
</dbReference>
<evidence type="ECO:0000313" key="11">
    <source>
        <dbReference type="Proteomes" id="UP000186769"/>
    </source>
</evidence>